<evidence type="ECO:0008006" key="4">
    <source>
        <dbReference type="Google" id="ProtNLM"/>
    </source>
</evidence>
<feature type="region of interest" description="Disordered" evidence="1">
    <location>
        <begin position="268"/>
        <end position="297"/>
    </location>
</feature>
<dbReference type="RefSeq" id="WP_069441167.1">
    <property type="nucleotide sequence ID" value="NZ_LPWF01000016.1"/>
</dbReference>
<dbReference type="SUPFAM" id="SSF55961">
    <property type="entry name" value="Bet v1-like"/>
    <property type="match status" value="1"/>
</dbReference>
<evidence type="ECO:0000313" key="2">
    <source>
        <dbReference type="EMBL" id="ODR99620.1"/>
    </source>
</evidence>
<feature type="compositionally biased region" description="Polar residues" evidence="1">
    <location>
        <begin position="287"/>
        <end position="297"/>
    </location>
</feature>
<dbReference type="EMBL" id="LPWF01000016">
    <property type="protein sequence ID" value="ODR99620.1"/>
    <property type="molecule type" value="Genomic_DNA"/>
</dbReference>
<evidence type="ECO:0000256" key="1">
    <source>
        <dbReference type="SAM" id="MobiDB-lite"/>
    </source>
</evidence>
<protein>
    <recommendedName>
        <fullName evidence="4">Polyketide cyclase</fullName>
    </recommendedName>
</protein>
<dbReference type="AlphaFoldDB" id="A0A1E3W1G6"/>
<proteinExistence type="predicted"/>
<accession>A0A1E3W1G6</accession>
<gene>
    <name evidence="2" type="ORF">AUC69_08275</name>
</gene>
<feature type="region of interest" description="Disordered" evidence="1">
    <location>
        <begin position="174"/>
        <end position="235"/>
    </location>
</feature>
<evidence type="ECO:0000313" key="3">
    <source>
        <dbReference type="Proteomes" id="UP000094472"/>
    </source>
</evidence>
<dbReference type="Pfam" id="PF10604">
    <property type="entry name" value="Polyketide_cyc2"/>
    <property type="match status" value="1"/>
</dbReference>
<feature type="compositionally biased region" description="Basic residues" evidence="1">
    <location>
        <begin position="207"/>
        <end position="224"/>
    </location>
</feature>
<name>A0A1E3W1G6_9HYPH</name>
<dbReference type="Proteomes" id="UP000094472">
    <property type="component" value="Unassembled WGS sequence"/>
</dbReference>
<dbReference type="Gene3D" id="3.30.530.20">
    <property type="match status" value="1"/>
</dbReference>
<dbReference type="OrthoDB" id="9807923at2"/>
<comment type="caution">
    <text evidence="2">The sequence shown here is derived from an EMBL/GenBank/DDBJ whole genome shotgun (WGS) entry which is preliminary data.</text>
</comment>
<keyword evidence="3" id="KW-1185">Reference proteome</keyword>
<dbReference type="InterPro" id="IPR023393">
    <property type="entry name" value="START-like_dom_sf"/>
</dbReference>
<dbReference type="InterPro" id="IPR019587">
    <property type="entry name" value="Polyketide_cyclase/dehydratase"/>
</dbReference>
<feature type="compositionally biased region" description="Low complexity" evidence="1">
    <location>
        <begin position="274"/>
        <end position="286"/>
    </location>
</feature>
<reference evidence="2 3" key="1">
    <citation type="journal article" date="2016" name="Environ. Microbiol.">
        <title>New Methyloceanibacter diversity from North Sea sediments includes methanotroph containing solely the soluble methane monooxygenase.</title>
        <authorList>
            <person name="Vekeman B."/>
            <person name="Kerckhof F.M."/>
            <person name="Cremers G."/>
            <person name="de Vos P."/>
            <person name="Vandamme P."/>
            <person name="Boon N."/>
            <person name="Op den Camp H.J."/>
            <person name="Heylen K."/>
        </authorList>
    </citation>
    <scope>NUCLEOTIDE SEQUENCE [LARGE SCALE GENOMIC DNA]</scope>
    <source>
        <strain evidence="2 3">R-67175</strain>
    </source>
</reference>
<dbReference type="CDD" id="cd07818">
    <property type="entry name" value="SRPBCC_1"/>
    <property type="match status" value="1"/>
</dbReference>
<organism evidence="2 3">
    <name type="scientific">Methyloceanibacter superfactus</name>
    <dbReference type="NCBI Taxonomy" id="1774969"/>
    <lineage>
        <taxon>Bacteria</taxon>
        <taxon>Pseudomonadati</taxon>
        <taxon>Pseudomonadota</taxon>
        <taxon>Alphaproteobacteria</taxon>
        <taxon>Hyphomicrobiales</taxon>
        <taxon>Hyphomicrobiaceae</taxon>
        <taxon>Methyloceanibacter</taxon>
    </lineage>
</organism>
<sequence length="297" mass="31956">MAPMMRLILGLGVLVVIFAAVSLGLPAHVTVARSVVINAPEYAIYPYLNNLRRFSTWSPWAARDPNMKVTYSGPPEGVGSKLVWESDEPSVGTGSLEIVEAEQSKSLGMTANFNGLEGTSGFDLAPAGSGSKVTWTFGYATGSSPLKRWKALMLDGFVGAEYSNGLAKLKARVEEDRRPTAQPAVVPPPAPPPQAAPAEGETAVPRAARRRKVPRPQQVRRRHNGGSPQRTRGSLETGRLELLLVAGRLRRDRGLALRRLHDQAIERPAIEQGASPSARIASPSARCGSTTRRPVTR</sequence>
<feature type="compositionally biased region" description="Pro residues" evidence="1">
    <location>
        <begin position="185"/>
        <end position="195"/>
    </location>
</feature>